<dbReference type="CDD" id="cd06135">
    <property type="entry name" value="Orn"/>
    <property type="match status" value="1"/>
</dbReference>
<keyword evidence="3 5" id="KW-0378">Hydrolase</keyword>
<keyword evidence="2 5" id="KW-0540">Nuclease</keyword>
<dbReference type="Proteomes" id="UP001501337">
    <property type="component" value="Unassembled WGS sequence"/>
</dbReference>
<dbReference type="NCBIfam" id="NF003765">
    <property type="entry name" value="PRK05359.1"/>
    <property type="match status" value="1"/>
</dbReference>
<dbReference type="Gene3D" id="3.30.420.10">
    <property type="entry name" value="Ribonuclease H-like superfamily/Ribonuclease H"/>
    <property type="match status" value="1"/>
</dbReference>
<dbReference type="SUPFAM" id="SSF53098">
    <property type="entry name" value="Ribonuclease H-like"/>
    <property type="match status" value="1"/>
</dbReference>
<keyword evidence="4 5" id="KW-0269">Exonuclease</keyword>
<comment type="similarity">
    <text evidence="1 5">Belongs to the oligoribonuclease family.</text>
</comment>
<dbReference type="InterPro" id="IPR036397">
    <property type="entry name" value="RNaseH_sf"/>
</dbReference>
<dbReference type="RefSeq" id="WP_344802738.1">
    <property type="nucleotide sequence ID" value="NZ_BAABBO010000001.1"/>
</dbReference>
<evidence type="ECO:0000259" key="6">
    <source>
        <dbReference type="SMART" id="SM00479"/>
    </source>
</evidence>
<dbReference type="InterPro" id="IPR022894">
    <property type="entry name" value="Oligoribonuclease"/>
</dbReference>
<evidence type="ECO:0000256" key="4">
    <source>
        <dbReference type="ARBA" id="ARBA00022839"/>
    </source>
</evidence>
<feature type="domain" description="Exonuclease" evidence="6">
    <location>
        <begin position="15"/>
        <end position="188"/>
    </location>
</feature>
<name>A0ABP7NIL3_9GAMM</name>
<dbReference type="PANTHER" id="PTHR11046">
    <property type="entry name" value="OLIGORIBONUCLEASE, MITOCHONDRIAL"/>
    <property type="match status" value="1"/>
</dbReference>
<dbReference type="EMBL" id="BAABBO010000001">
    <property type="protein sequence ID" value="GAA3947979.1"/>
    <property type="molecule type" value="Genomic_DNA"/>
</dbReference>
<evidence type="ECO:0000256" key="3">
    <source>
        <dbReference type="ARBA" id="ARBA00022801"/>
    </source>
</evidence>
<comment type="caution">
    <text evidence="7">The sequence shown here is derived from an EMBL/GenBank/DDBJ whole genome shotgun (WGS) entry which is preliminary data.</text>
</comment>
<comment type="function">
    <text evidence="5">3'-to-5' exoribonuclease specific for small oligoribonucleotides.</text>
</comment>
<dbReference type="EC" id="3.1.-.-" evidence="5"/>
<proteinExistence type="inferred from homology"/>
<accession>A0ABP7NIL3</accession>
<gene>
    <name evidence="5 7" type="primary">orn</name>
    <name evidence="7" type="ORF">GCM10022278_03940</name>
</gene>
<keyword evidence="5" id="KW-0963">Cytoplasm</keyword>
<keyword evidence="8" id="KW-1185">Reference proteome</keyword>
<reference evidence="8" key="1">
    <citation type="journal article" date="2019" name="Int. J. Syst. Evol. Microbiol.">
        <title>The Global Catalogue of Microorganisms (GCM) 10K type strain sequencing project: providing services to taxonomists for standard genome sequencing and annotation.</title>
        <authorList>
            <consortium name="The Broad Institute Genomics Platform"/>
            <consortium name="The Broad Institute Genome Sequencing Center for Infectious Disease"/>
            <person name="Wu L."/>
            <person name="Ma J."/>
        </authorList>
    </citation>
    <scope>NUCLEOTIDE SEQUENCE [LARGE SCALE GENOMIC DNA]</scope>
    <source>
        <strain evidence="8">JCM 17555</strain>
    </source>
</reference>
<dbReference type="PANTHER" id="PTHR11046:SF0">
    <property type="entry name" value="OLIGORIBONUCLEASE, MITOCHONDRIAL"/>
    <property type="match status" value="1"/>
</dbReference>
<protein>
    <recommendedName>
        <fullName evidence="5">Oligoribonuclease</fullName>
        <ecNumber evidence="5">3.1.-.-</ecNumber>
    </recommendedName>
</protein>
<dbReference type="InterPro" id="IPR013520">
    <property type="entry name" value="Ribonucl_H"/>
</dbReference>
<organism evidence="7 8">
    <name type="scientific">Allohahella marinimesophila</name>
    <dbReference type="NCBI Taxonomy" id="1054972"/>
    <lineage>
        <taxon>Bacteria</taxon>
        <taxon>Pseudomonadati</taxon>
        <taxon>Pseudomonadota</taxon>
        <taxon>Gammaproteobacteria</taxon>
        <taxon>Oceanospirillales</taxon>
        <taxon>Hahellaceae</taxon>
        <taxon>Allohahella</taxon>
    </lineage>
</organism>
<dbReference type="InterPro" id="IPR012337">
    <property type="entry name" value="RNaseH-like_sf"/>
</dbReference>
<evidence type="ECO:0000256" key="2">
    <source>
        <dbReference type="ARBA" id="ARBA00022722"/>
    </source>
</evidence>
<evidence type="ECO:0000313" key="8">
    <source>
        <dbReference type="Proteomes" id="UP001501337"/>
    </source>
</evidence>
<comment type="subcellular location">
    <subcellularLocation>
        <location evidence="5">Cytoplasm</location>
    </subcellularLocation>
</comment>
<dbReference type="SMART" id="SM00479">
    <property type="entry name" value="EXOIII"/>
    <property type="match status" value="1"/>
</dbReference>
<evidence type="ECO:0000256" key="1">
    <source>
        <dbReference type="ARBA" id="ARBA00009921"/>
    </source>
</evidence>
<dbReference type="HAMAP" id="MF_00045">
    <property type="entry name" value="Oligoribonuclease"/>
    <property type="match status" value="1"/>
</dbReference>
<feature type="active site" evidence="5">
    <location>
        <position position="137"/>
    </location>
</feature>
<sequence length="193" mass="22172">MAKEQAAQGKSGEKLLVWIDLEMTGLDPANDRIIEMAAIVTNSRLEIIEESEVLVVHQSDAILDGMDEWCQRTHGQNGLTERVRKSRLTETAAEQAMIEFMSRHVEKGGSPMCGNSICQDRRFLANYMPALEDYFHYRNLDVSTLKELASRWRPDILKGFTKRNTHAALDDIRESIAELAWYREHFIRLDFAD</sequence>
<evidence type="ECO:0000256" key="5">
    <source>
        <dbReference type="HAMAP-Rule" id="MF_00045"/>
    </source>
</evidence>
<dbReference type="Pfam" id="PF00929">
    <property type="entry name" value="RNase_T"/>
    <property type="match status" value="1"/>
</dbReference>
<evidence type="ECO:0000313" key="7">
    <source>
        <dbReference type="EMBL" id="GAA3947979.1"/>
    </source>
</evidence>